<keyword evidence="3" id="KW-1185">Reference proteome</keyword>
<dbReference type="Proteomes" id="UP001501588">
    <property type="component" value="Unassembled WGS sequence"/>
</dbReference>
<proteinExistence type="predicted"/>
<name>A0ABN1GC28_9PROT</name>
<organism evidence="2 3">
    <name type="scientific">Craurococcus roseus</name>
    <dbReference type="NCBI Taxonomy" id="77585"/>
    <lineage>
        <taxon>Bacteria</taxon>
        <taxon>Pseudomonadati</taxon>
        <taxon>Pseudomonadota</taxon>
        <taxon>Alphaproteobacteria</taxon>
        <taxon>Acetobacterales</taxon>
        <taxon>Acetobacteraceae</taxon>
        <taxon>Craurococcus</taxon>
    </lineage>
</organism>
<dbReference type="InterPro" id="IPR037257">
    <property type="entry name" value="T2SS_E_N_sf"/>
</dbReference>
<feature type="domain" description="AAA+ ATPase" evidence="1">
    <location>
        <begin position="200"/>
        <end position="395"/>
    </location>
</feature>
<dbReference type="SUPFAM" id="SSF160246">
    <property type="entry name" value="EspE N-terminal domain-like"/>
    <property type="match status" value="1"/>
</dbReference>
<comment type="caution">
    <text evidence="2">The sequence shown here is derived from an EMBL/GenBank/DDBJ whole genome shotgun (WGS) entry which is preliminary data.</text>
</comment>
<evidence type="ECO:0000313" key="3">
    <source>
        <dbReference type="Proteomes" id="UP001501588"/>
    </source>
</evidence>
<dbReference type="EMBL" id="BAAAFZ010000125">
    <property type="protein sequence ID" value="GAA0608330.1"/>
    <property type="molecule type" value="Genomic_DNA"/>
</dbReference>
<reference evidence="2 3" key="1">
    <citation type="journal article" date="2019" name="Int. J. Syst. Evol. Microbiol.">
        <title>The Global Catalogue of Microorganisms (GCM) 10K type strain sequencing project: providing services to taxonomists for standard genome sequencing and annotation.</title>
        <authorList>
            <consortium name="The Broad Institute Genomics Platform"/>
            <consortium name="The Broad Institute Genome Sequencing Center for Infectious Disease"/>
            <person name="Wu L."/>
            <person name="Ma J."/>
        </authorList>
    </citation>
    <scope>NUCLEOTIDE SEQUENCE [LARGE SCALE GENOMIC DNA]</scope>
    <source>
        <strain evidence="2 3">JCM 9933</strain>
    </source>
</reference>
<dbReference type="InterPro" id="IPR027417">
    <property type="entry name" value="P-loop_NTPase"/>
</dbReference>
<evidence type="ECO:0000313" key="2">
    <source>
        <dbReference type="EMBL" id="GAA0608330.1"/>
    </source>
</evidence>
<dbReference type="SMART" id="SM00382">
    <property type="entry name" value="AAA"/>
    <property type="match status" value="1"/>
</dbReference>
<dbReference type="SUPFAM" id="SSF52540">
    <property type="entry name" value="P-loop containing nucleoside triphosphate hydrolases"/>
    <property type="match status" value="1"/>
</dbReference>
<sequence>MLLGELFTINGLVTPDDVASALEEQRQRGGLLGEILVAAGRLSREALAEAVAAVPAAPSSLEDTGLSLPDLLNLLTKILQSGSVDTVAKAADVLRLPSRLVQNLVDEAKARKLIEILAAATLTGRPRVALTAAGREWAQQAFEQNAYVGPAPVPLADYIARIKRQAIGDERVPPEAVAKALAGLVTSDDLVSQVGPAVNSGRPILLYGPPGNGKTSVAERIGSVFSSMIYVPHCFEVSGQIVKVFDPDIHREVASSAAADPSQSSSIRAAGFDRRWVPCRRPFVVTGGELTLEMLDLSFNPLAKFYEAPLHVKALNGTFLIDDFGRQLVSPEALLNRWIVPLESRKDFMKLHTGKSFSLPFDELVIFSTNMPPGQLMDPAFLRRIPYKIEVTGPSPAEFGQIFRAVARARGVVATDEAIAFVISELAERQGVALAAYQPGFIVGQVLAACKYRGAPPACHRDVLAFAIGNLHPKEDPDGYGMAPRKG</sequence>
<gene>
    <name evidence="2" type="ORF">GCM10009416_51410</name>
</gene>
<protein>
    <submittedName>
        <fullName evidence="2">AAA family ATPase</fullName>
    </submittedName>
</protein>
<dbReference type="RefSeq" id="WP_343898338.1">
    <property type="nucleotide sequence ID" value="NZ_BAAAFZ010000125.1"/>
</dbReference>
<evidence type="ECO:0000259" key="1">
    <source>
        <dbReference type="SMART" id="SM00382"/>
    </source>
</evidence>
<dbReference type="Gene3D" id="3.40.50.300">
    <property type="entry name" value="P-loop containing nucleotide triphosphate hydrolases"/>
    <property type="match status" value="1"/>
</dbReference>
<dbReference type="InterPro" id="IPR003593">
    <property type="entry name" value="AAA+_ATPase"/>
</dbReference>
<accession>A0ABN1GC28</accession>